<reference evidence="1 2" key="1">
    <citation type="submission" date="2019-08" db="EMBL/GenBank/DDBJ databases">
        <title>Draft genome sequences of two oriental melons (Cucumis melo L. var makuwa).</title>
        <authorList>
            <person name="Kwon S.-Y."/>
        </authorList>
    </citation>
    <scope>NUCLEOTIDE SEQUENCE [LARGE SCALE GENOMIC DNA]</scope>
    <source>
        <strain evidence="2">cv. Chang Bougi</strain>
        <tissue evidence="1">Leaf</tissue>
    </source>
</reference>
<gene>
    <name evidence="1" type="ORF">E5676_scaffold513G00110</name>
</gene>
<protein>
    <submittedName>
        <fullName evidence="1">RNA-directed DNA polymerase-like protein</fullName>
    </submittedName>
</protein>
<dbReference type="AlphaFoldDB" id="A0A5D3CQR5"/>
<keyword evidence="1" id="KW-0548">Nucleotidyltransferase</keyword>
<keyword evidence="1" id="KW-0808">Transferase</keyword>
<comment type="caution">
    <text evidence="1">The sequence shown here is derived from an EMBL/GenBank/DDBJ whole genome shotgun (WGS) entry which is preliminary data.</text>
</comment>
<name>A0A5D3CQR5_CUCMM</name>
<evidence type="ECO:0000313" key="1">
    <source>
        <dbReference type="EMBL" id="TYK14141.1"/>
    </source>
</evidence>
<accession>A0A5D3CQR5</accession>
<dbReference type="GO" id="GO:0003964">
    <property type="term" value="F:RNA-directed DNA polymerase activity"/>
    <property type="evidence" value="ECO:0007669"/>
    <property type="project" value="UniProtKB-KW"/>
</dbReference>
<evidence type="ECO:0000313" key="2">
    <source>
        <dbReference type="Proteomes" id="UP000321947"/>
    </source>
</evidence>
<dbReference type="Proteomes" id="UP000321947">
    <property type="component" value="Unassembled WGS sequence"/>
</dbReference>
<proteinExistence type="predicted"/>
<keyword evidence="1" id="KW-0695">RNA-directed DNA polymerase</keyword>
<organism evidence="1 2">
    <name type="scientific">Cucumis melo var. makuwa</name>
    <name type="common">Oriental melon</name>
    <dbReference type="NCBI Taxonomy" id="1194695"/>
    <lineage>
        <taxon>Eukaryota</taxon>
        <taxon>Viridiplantae</taxon>
        <taxon>Streptophyta</taxon>
        <taxon>Embryophyta</taxon>
        <taxon>Tracheophyta</taxon>
        <taxon>Spermatophyta</taxon>
        <taxon>Magnoliopsida</taxon>
        <taxon>eudicotyledons</taxon>
        <taxon>Gunneridae</taxon>
        <taxon>Pentapetalae</taxon>
        <taxon>rosids</taxon>
        <taxon>fabids</taxon>
        <taxon>Cucurbitales</taxon>
        <taxon>Cucurbitaceae</taxon>
        <taxon>Benincaseae</taxon>
        <taxon>Cucumis</taxon>
    </lineage>
</organism>
<sequence length="132" mass="14670">MIDSGATHNFITEAEARRLRLRWEKDSGRMKAMNSVALPLVKLVKQTVIRQESRPSGTTIHSDPAWGVGKTGETIPKDTLCVPEKCHGLMPNSLPKSLSMRRRTDHGIEPLSEAKAHAKNVYRTMPSELAVL</sequence>
<dbReference type="EMBL" id="SSTD01009491">
    <property type="protein sequence ID" value="TYK14141.1"/>
    <property type="molecule type" value="Genomic_DNA"/>
</dbReference>